<evidence type="ECO:0000313" key="2">
    <source>
        <dbReference type="Proteomes" id="UP000002867"/>
    </source>
</evidence>
<dbReference type="EMBL" id="HE611333">
    <property type="protein sequence ID" value="CCE60819.1"/>
    <property type="molecule type" value="Genomic_DNA"/>
</dbReference>
<evidence type="ECO:0000313" key="1">
    <source>
        <dbReference type="EMBL" id="CCE60819.1"/>
    </source>
</evidence>
<reference evidence="1 2" key="1">
    <citation type="journal article" date="2012" name="PLoS ONE">
        <title>Genomic Analysis of Pseudomonas putida Phage tf with Localized Single-Strand DNA Interruptions.</title>
        <authorList>
            <person name="Glukhov A.S."/>
            <person name="Krutilina A.I."/>
            <person name="Shlyapnikov M.G."/>
            <person name="Severinov K."/>
            <person name="Lavysh D."/>
            <person name="Kochetkov V.V."/>
            <person name="McGrath J.W."/>
            <person name="de Leeuwe C."/>
            <person name="Shaburova O.V."/>
            <person name="Krylov V.N."/>
            <person name="Akulenko N.V."/>
            <person name="Kulakov L.A."/>
        </authorList>
    </citation>
    <scope>NUCLEOTIDE SEQUENCE [LARGE SCALE GENOMIC DNA]</scope>
</reference>
<sequence>MAVVTNTVLTPSLKGQREDLIDMIYNIDPYDTPMLSSIGKGTAKALRHDWQTDELRSPAINQRLEGDEATIKAGSFTEVLDNICQISDETLAVSGTSDAINKAGRKSELAYQLAKKSKEIKLDIEHMLVGVGLVKRQRTSNVAPSMGNFYSYYKTNGSGYTTAPTGNGVDLGTVGTARVLTESIIQDAAQKIWENGGNANTIMVNGPMKQLISNTFKGRAGGTDGRININASDRKVQSVVDFYESDFGAYKVVANRWMKASAAFMYDPSMHSLLYLRAFKQYPLAKTGDSEKRQMLCEYTLRVNNEKSGALIEGLKLS</sequence>
<keyword evidence="2" id="KW-1185">Reference proteome</keyword>
<name>I2FLT5_9CAUD</name>
<protein>
    <submittedName>
        <fullName evidence="1">Major head protein</fullName>
    </submittedName>
</protein>
<dbReference type="RefSeq" id="YP_006382524.1">
    <property type="nucleotide sequence ID" value="NC_017971.2"/>
</dbReference>
<dbReference type="InterPro" id="IPR035198">
    <property type="entry name" value="SU10_MCP"/>
</dbReference>
<organism evidence="1 2">
    <name type="scientific">Pseudomonas phage tf</name>
    <dbReference type="NCBI Taxonomy" id="1114179"/>
    <lineage>
        <taxon>Viruses</taxon>
        <taxon>Duplodnaviria</taxon>
        <taxon>Heunggongvirae</taxon>
        <taxon>Uroviricota</taxon>
        <taxon>Caudoviricetes</taxon>
        <taxon>Krylovvirus</taxon>
        <taxon>Krylovvirus tf</taxon>
    </lineage>
</organism>
<accession>I2FLT5</accession>
<gene>
    <name evidence="1" type="ORF">tf_66</name>
</gene>
<dbReference type="OrthoDB" id="4581at10239"/>
<dbReference type="Proteomes" id="UP000002867">
    <property type="component" value="Segment"/>
</dbReference>
<dbReference type="Pfam" id="PF17236">
    <property type="entry name" value="SU10_MCP"/>
    <property type="match status" value="1"/>
</dbReference>
<proteinExistence type="predicted"/>
<dbReference type="KEGG" id="vg:12979176"/>
<dbReference type="GeneID" id="12979176"/>